<comment type="caution">
    <text evidence="1">The sequence shown here is derived from an EMBL/GenBank/DDBJ whole genome shotgun (WGS) entry which is preliminary data.</text>
</comment>
<evidence type="ECO:0000313" key="2">
    <source>
        <dbReference type="Proteomes" id="UP000651482"/>
    </source>
</evidence>
<sequence length="113" mass="12883">MPYLKPYVLASTVIANYTDYNGSYDPDEVMELIETTDFYRILTKSINKAQYIQFEDAVEECIAYRNAHSETEAFFHDLRTMLSDWAQSPEKLQNFLQNQAAGAAEPEKQGAAS</sequence>
<dbReference type="Proteomes" id="UP000651482">
    <property type="component" value="Unassembled WGS sequence"/>
</dbReference>
<protein>
    <submittedName>
        <fullName evidence="1">Uncharacterized protein</fullName>
    </submittedName>
</protein>
<reference evidence="1" key="1">
    <citation type="submission" date="2020-08" db="EMBL/GenBank/DDBJ databases">
        <title>Genome public.</title>
        <authorList>
            <person name="Liu C."/>
            <person name="Sun Q."/>
        </authorList>
    </citation>
    <scope>NUCLEOTIDE SEQUENCE</scope>
    <source>
        <strain evidence="1">NSJ-40</strain>
    </source>
</reference>
<dbReference type="AlphaFoldDB" id="A0A926DCW1"/>
<proteinExistence type="predicted"/>
<evidence type="ECO:0000313" key="1">
    <source>
        <dbReference type="EMBL" id="MBC8535004.1"/>
    </source>
</evidence>
<name>A0A926DCW1_9FIRM</name>
<gene>
    <name evidence="1" type="ORF">IAG03_13680</name>
</gene>
<organism evidence="1 2">
    <name type="scientific">Yeguia hominis</name>
    <dbReference type="NCBI Taxonomy" id="2763662"/>
    <lineage>
        <taxon>Bacteria</taxon>
        <taxon>Bacillati</taxon>
        <taxon>Bacillota</taxon>
        <taxon>Clostridia</taxon>
        <taxon>Eubacteriales</taxon>
        <taxon>Yeguiaceae</taxon>
        <taxon>Yeguia</taxon>
    </lineage>
</organism>
<accession>A0A926DCW1</accession>
<keyword evidence="2" id="KW-1185">Reference proteome</keyword>
<dbReference type="RefSeq" id="WP_249320663.1">
    <property type="nucleotide sequence ID" value="NZ_JACRSN010000034.1"/>
</dbReference>
<dbReference type="EMBL" id="JACRSN010000034">
    <property type="protein sequence ID" value="MBC8535004.1"/>
    <property type="molecule type" value="Genomic_DNA"/>
</dbReference>